<comment type="caution">
    <text evidence="4">The sequence shown here is derived from an EMBL/GenBank/DDBJ whole genome shotgun (WGS) entry which is preliminary data.</text>
</comment>
<feature type="region of interest" description="Disordered" evidence="1">
    <location>
        <begin position="505"/>
        <end position="548"/>
    </location>
</feature>
<sequence length="571" mass="64533">MQVNRFSHHMASLRLESSTSSIAPAEQPPFEVPIIDDNEPLVDVVRKLYNYLVIAINDVACTFEELRFSPHAHSLRLLLYSLAENSHNPCIIAALMILKWQFTNDAETDWGLNESRGYACEYVAWQFLCHVNQRETIEFLLEELKTPMQGGMDISQAERGTSGFATMGSEAFPQEDERTPLLLSSSSSLYRFFGGKRRAGSSLDINEPGSNMSASDAYEIEKLSRFFGLNALEIATIAHAKRFLSQKVVQKVIDNIWKGEIVFWDSLSVHSKKKPQFFNKRTADPYSRLRVPVYRKAFEAAFFVSFLFLYYAVLVERKPTGIGIFETMMYIWIAAFAYDEVSGMADTGMLFYQMDFWSAWNMGIIGTGLAFVIARIIGLAKQSDYITDLSFDILSLEALFLVPRICSLVSLNSYFGSLNLIPLLCIRPMRLFLPAEHIRRVRIVLLRATHLPFVALIWAYESSRRYVSRGNSQFPPTATTTTSSRPTSSIQMGFPFSTHHAPLHASAQEGRSWASSRPKERSNPGQHPEARGPSSGQAGRGDTADMIDEVERLRTQVDRVAARMAFHQRSQ</sequence>
<protein>
    <submittedName>
        <fullName evidence="4">Ion transporter</fullName>
    </submittedName>
</protein>
<keyword evidence="2" id="KW-0472">Membrane</keyword>
<dbReference type="VEuPathDB" id="FungiDB:ATCC64974_100530"/>
<dbReference type="VEuPathDB" id="FungiDB:ASPNIDRAFT2_130756"/>
<evidence type="ECO:0000259" key="3">
    <source>
        <dbReference type="Pfam" id="PF23317"/>
    </source>
</evidence>
<dbReference type="PANTHER" id="PTHR35859">
    <property type="entry name" value="NONSELECTIVE CATION CHANNEL PROTEIN"/>
    <property type="match status" value="1"/>
</dbReference>
<proteinExistence type="predicted"/>
<dbReference type="PANTHER" id="PTHR35859:SF5">
    <property type="entry name" value="ION TRANSPORT DOMAIN-CONTAINING PROTEIN"/>
    <property type="match status" value="1"/>
</dbReference>
<feature type="transmembrane region" description="Helical" evidence="2">
    <location>
        <begin position="359"/>
        <end position="378"/>
    </location>
</feature>
<dbReference type="InterPro" id="IPR052971">
    <property type="entry name" value="TRP_calcium_channel"/>
</dbReference>
<feature type="transmembrane region" description="Helical" evidence="2">
    <location>
        <begin position="297"/>
        <end position="314"/>
    </location>
</feature>
<evidence type="ECO:0000313" key="5">
    <source>
        <dbReference type="Proteomes" id="UP000068243"/>
    </source>
</evidence>
<dbReference type="AlphaFoldDB" id="A0A100IIN9"/>
<organism evidence="4 5">
    <name type="scientific">Aspergillus niger</name>
    <dbReference type="NCBI Taxonomy" id="5061"/>
    <lineage>
        <taxon>Eukaryota</taxon>
        <taxon>Fungi</taxon>
        <taxon>Dikarya</taxon>
        <taxon>Ascomycota</taxon>
        <taxon>Pezizomycotina</taxon>
        <taxon>Eurotiomycetes</taxon>
        <taxon>Eurotiomycetidae</taxon>
        <taxon>Eurotiales</taxon>
        <taxon>Aspergillaceae</taxon>
        <taxon>Aspergillus</taxon>
        <taxon>Aspergillus subgen. Circumdati</taxon>
    </lineage>
</organism>
<evidence type="ECO:0000256" key="2">
    <source>
        <dbReference type="SAM" id="Phobius"/>
    </source>
</evidence>
<dbReference type="VEuPathDB" id="FungiDB:ATCC64974_100540"/>
<evidence type="ECO:0000313" key="4">
    <source>
        <dbReference type="EMBL" id="GAQ41929.1"/>
    </source>
</evidence>
<dbReference type="Proteomes" id="UP000068243">
    <property type="component" value="Unassembled WGS sequence"/>
</dbReference>
<dbReference type="InterPro" id="IPR056336">
    <property type="entry name" value="YVC1_C"/>
</dbReference>
<gene>
    <name evidence="4" type="ORF">ABL_04590</name>
</gene>
<feature type="domain" description="Calcium channel YVC1-like C-terminal transmembrane" evidence="3">
    <location>
        <begin position="303"/>
        <end position="418"/>
    </location>
</feature>
<dbReference type="PaxDb" id="5061-CADANGAP00006950"/>
<keyword evidence="2" id="KW-0812">Transmembrane</keyword>
<evidence type="ECO:0000256" key="1">
    <source>
        <dbReference type="SAM" id="MobiDB-lite"/>
    </source>
</evidence>
<keyword evidence="2" id="KW-1133">Transmembrane helix</keyword>
<dbReference type="VEuPathDB" id="FungiDB:An08g07550"/>
<dbReference type="Pfam" id="PF23317">
    <property type="entry name" value="YVC1_C"/>
    <property type="match status" value="1"/>
</dbReference>
<dbReference type="OMA" id="WTGEIIL"/>
<feature type="transmembrane region" description="Helical" evidence="2">
    <location>
        <begin position="320"/>
        <end position="338"/>
    </location>
</feature>
<feature type="compositionally biased region" description="Low complexity" evidence="1">
    <location>
        <begin position="475"/>
        <end position="489"/>
    </location>
</feature>
<dbReference type="EMBL" id="BCMY01000006">
    <property type="protein sequence ID" value="GAQ41929.1"/>
    <property type="molecule type" value="Genomic_DNA"/>
</dbReference>
<reference evidence="5" key="1">
    <citation type="journal article" date="2016" name="Genome Announc.">
        <title>Draft genome sequence of Aspergillus niger strain An76.</title>
        <authorList>
            <person name="Gong W."/>
            <person name="Cheng Z."/>
            <person name="Zhang H."/>
            <person name="Liu L."/>
            <person name="Gao P."/>
            <person name="Wang L."/>
        </authorList>
    </citation>
    <scope>NUCLEOTIDE SEQUENCE [LARGE SCALE GENOMIC DNA]</scope>
    <source>
        <strain evidence="5">An76</strain>
    </source>
</reference>
<dbReference type="OrthoDB" id="310870at2759"/>
<accession>A0A100IIN9</accession>
<feature type="region of interest" description="Disordered" evidence="1">
    <location>
        <begin position="468"/>
        <end position="491"/>
    </location>
</feature>
<name>A0A100IIN9_ASPNG</name>
<dbReference type="VEuPathDB" id="FungiDB:M747DRAFT_372853"/>